<evidence type="ECO:0000313" key="3">
    <source>
        <dbReference type="Proteomes" id="UP000053989"/>
    </source>
</evidence>
<name>A0A0C3ARF7_9AGAM</name>
<evidence type="ECO:0000313" key="2">
    <source>
        <dbReference type="EMBL" id="KIM67517.1"/>
    </source>
</evidence>
<dbReference type="AlphaFoldDB" id="A0A0C3ARF7"/>
<dbReference type="OrthoDB" id="2675889at2759"/>
<proteinExistence type="predicted"/>
<reference evidence="2 3" key="1">
    <citation type="submission" date="2014-04" db="EMBL/GenBank/DDBJ databases">
        <authorList>
            <consortium name="DOE Joint Genome Institute"/>
            <person name="Kuo A."/>
            <person name="Kohler A."/>
            <person name="Nagy L.G."/>
            <person name="Floudas D."/>
            <person name="Copeland A."/>
            <person name="Barry K.W."/>
            <person name="Cichocki N."/>
            <person name="Veneault-Fourrey C."/>
            <person name="LaButti K."/>
            <person name="Lindquist E.A."/>
            <person name="Lipzen A."/>
            <person name="Lundell T."/>
            <person name="Morin E."/>
            <person name="Murat C."/>
            <person name="Sun H."/>
            <person name="Tunlid A."/>
            <person name="Henrissat B."/>
            <person name="Grigoriev I.V."/>
            <person name="Hibbett D.S."/>
            <person name="Martin F."/>
            <person name="Nordberg H.P."/>
            <person name="Cantor M.N."/>
            <person name="Hua S.X."/>
        </authorList>
    </citation>
    <scope>NUCLEOTIDE SEQUENCE [LARGE SCALE GENOMIC DNA]</scope>
    <source>
        <strain evidence="2 3">Foug A</strain>
    </source>
</reference>
<feature type="compositionally biased region" description="Polar residues" evidence="1">
    <location>
        <begin position="24"/>
        <end position="41"/>
    </location>
</feature>
<dbReference type="InParanoid" id="A0A0C3ARF7"/>
<dbReference type="Proteomes" id="UP000053989">
    <property type="component" value="Unassembled WGS sequence"/>
</dbReference>
<evidence type="ECO:0000256" key="1">
    <source>
        <dbReference type="SAM" id="MobiDB-lite"/>
    </source>
</evidence>
<keyword evidence="3" id="KW-1185">Reference proteome</keyword>
<dbReference type="EMBL" id="KN822012">
    <property type="protein sequence ID" value="KIM67517.1"/>
    <property type="molecule type" value="Genomic_DNA"/>
</dbReference>
<protein>
    <submittedName>
        <fullName evidence="2">Uncharacterized protein</fullName>
    </submittedName>
</protein>
<sequence>MCIIPPTPIDATSFSVGEKDHTDVGTSSSGQSEPSTPTTGRRTAAINSILNEGYNDLKDISTQLVDKTALSPQQIMDGWHKSKGCVINGINHWNLYTKYIAKHEDQERWRLVSATIRGQLYAKFKEENKEAWQEILELHDLLENSEASPQHIAHRMQSFGKIKRQLINLVKGAAAKYGFKAALVMCGKVVNEDVSLGFAHTTAGVKKFFETCCWSDEHAMIGHLKAHI</sequence>
<organism evidence="2 3">
    <name type="scientific">Scleroderma citrinum Foug A</name>
    <dbReference type="NCBI Taxonomy" id="1036808"/>
    <lineage>
        <taxon>Eukaryota</taxon>
        <taxon>Fungi</taxon>
        <taxon>Dikarya</taxon>
        <taxon>Basidiomycota</taxon>
        <taxon>Agaricomycotina</taxon>
        <taxon>Agaricomycetes</taxon>
        <taxon>Agaricomycetidae</taxon>
        <taxon>Boletales</taxon>
        <taxon>Sclerodermatineae</taxon>
        <taxon>Sclerodermataceae</taxon>
        <taxon>Scleroderma</taxon>
    </lineage>
</organism>
<feature type="region of interest" description="Disordered" evidence="1">
    <location>
        <begin position="1"/>
        <end position="41"/>
    </location>
</feature>
<dbReference type="HOGENOM" id="CLU_088645_0_0_1"/>
<reference evidence="3" key="2">
    <citation type="submission" date="2015-01" db="EMBL/GenBank/DDBJ databases">
        <title>Evolutionary Origins and Diversification of the Mycorrhizal Mutualists.</title>
        <authorList>
            <consortium name="DOE Joint Genome Institute"/>
            <consortium name="Mycorrhizal Genomics Consortium"/>
            <person name="Kohler A."/>
            <person name="Kuo A."/>
            <person name="Nagy L.G."/>
            <person name="Floudas D."/>
            <person name="Copeland A."/>
            <person name="Barry K.W."/>
            <person name="Cichocki N."/>
            <person name="Veneault-Fourrey C."/>
            <person name="LaButti K."/>
            <person name="Lindquist E.A."/>
            <person name="Lipzen A."/>
            <person name="Lundell T."/>
            <person name="Morin E."/>
            <person name="Murat C."/>
            <person name="Riley R."/>
            <person name="Ohm R."/>
            <person name="Sun H."/>
            <person name="Tunlid A."/>
            <person name="Henrissat B."/>
            <person name="Grigoriev I.V."/>
            <person name="Hibbett D.S."/>
            <person name="Martin F."/>
        </authorList>
    </citation>
    <scope>NUCLEOTIDE SEQUENCE [LARGE SCALE GENOMIC DNA]</scope>
    <source>
        <strain evidence="3">Foug A</strain>
    </source>
</reference>
<accession>A0A0C3ARF7</accession>
<gene>
    <name evidence="2" type="ORF">SCLCIDRAFT_107853</name>
</gene>